<gene>
    <name evidence="3" type="ORF">ACIPUP_06320</name>
</gene>
<keyword evidence="2" id="KW-0812">Transmembrane</keyword>
<accession>A0ABW8G7W9</accession>
<dbReference type="RefSeq" id="WP_400394907.1">
    <property type="nucleotide sequence ID" value="NZ_JBIXLL010000002.1"/>
</dbReference>
<keyword evidence="2" id="KW-1133">Transmembrane helix</keyword>
<evidence type="ECO:0000313" key="3">
    <source>
        <dbReference type="EMBL" id="MFJ5428762.1"/>
    </source>
</evidence>
<evidence type="ECO:0000256" key="2">
    <source>
        <dbReference type="SAM" id="Phobius"/>
    </source>
</evidence>
<keyword evidence="1" id="KW-0175">Coiled coil</keyword>
<comment type="caution">
    <text evidence="3">The sequence shown here is derived from an EMBL/GenBank/DDBJ whole genome shotgun (WGS) entry which is preliminary data.</text>
</comment>
<name>A0ABW8G7W9_9GAMM</name>
<organism evidence="3 4">
    <name type="scientific">Pectobacterium actinidiae</name>
    <dbReference type="NCBI Taxonomy" id="1507808"/>
    <lineage>
        <taxon>Bacteria</taxon>
        <taxon>Pseudomonadati</taxon>
        <taxon>Pseudomonadota</taxon>
        <taxon>Gammaproteobacteria</taxon>
        <taxon>Enterobacterales</taxon>
        <taxon>Pectobacteriaceae</taxon>
        <taxon>Pectobacterium</taxon>
    </lineage>
</organism>
<keyword evidence="4" id="KW-1185">Reference proteome</keyword>
<evidence type="ECO:0000256" key="1">
    <source>
        <dbReference type="SAM" id="Coils"/>
    </source>
</evidence>
<protein>
    <submittedName>
        <fullName evidence="3">Uncharacterized protein</fullName>
    </submittedName>
</protein>
<dbReference type="Proteomes" id="UP001617689">
    <property type="component" value="Unassembled WGS sequence"/>
</dbReference>
<sequence length="254" mass="29349">MNANLSESVKKVLEERIKSPLWGFIILAWLWFNWPNLAVLFMSDAPVKFRIDYILSQNYFYLRSTVAPVIAGGLLAIITPYAQLLLSKTHKRAEDRHRNNVFMSKSEDVKDAIKLAKLRVQSDRVVETENAKIDANIKAEVERGKREALKTEELEASKQSLLIELKNLEKSIDLHRKEKALIQDLIVKSSSIMDKFFKIDNSSSIQKLKEEIKELYADRGIEMVTIRNKIRDGEELTEQQTMSLIDEVDKTLKR</sequence>
<feature type="coiled-coil region" evidence="1">
    <location>
        <begin position="151"/>
        <end position="185"/>
    </location>
</feature>
<keyword evidence="2" id="KW-0472">Membrane</keyword>
<reference evidence="3 4" key="1">
    <citation type="submission" date="2024-10" db="EMBL/GenBank/DDBJ databases">
        <authorList>
            <person name="Lu C.-H."/>
        </authorList>
    </citation>
    <scope>NUCLEOTIDE SEQUENCE [LARGE SCALE GENOMIC DNA]</scope>
    <source>
        <strain evidence="3 4">22ZTDG03-2</strain>
    </source>
</reference>
<proteinExistence type="predicted"/>
<feature type="transmembrane region" description="Helical" evidence="2">
    <location>
        <begin position="61"/>
        <end position="82"/>
    </location>
</feature>
<evidence type="ECO:0000313" key="4">
    <source>
        <dbReference type="Proteomes" id="UP001617689"/>
    </source>
</evidence>
<feature type="transmembrane region" description="Helical" evidence="2">
    <location>
        <begin position="21"/>
        <end position="41"/>
    </location>
</feature>
<dbReference type="EMBL" id="JBIXLL010000002">
    <property type="protein sequence ID" value="MFJ5428762.1"/>
    <property type="molecule type" value="Genomic_DNA"/>
</dbReference>